<comment type="subcellular location">
    <subcellularLocation>
        <location evidence="1">Cell envelope</location>
    </subcellularLocation>
</comment>
<dbReference type="Proteomes" id="UP000199205">
    <property type="component" value="Unassembled WGS sequence"/>
</dbReference>
<accession>A0A1C3UQD4</accession>
<dbReference type="GO" id="GO:0022857">
    <property type="term" value="F:transmembrane transporter activity"/>
    <property type="evidence" value="ECO:0007669"/>
    <property type="project" value="InterPro"/>
</dbReference>
<evidence type="ECO:0000313" key="8">
    <source>
        <dbReference type="Proteomes" id="UP000199205"/>
    </source>
</evidence>
<dbReference type="Gene3D" id="2.40.30.170">
    <property type="match status" value="1"/>
</dbReference>
<dbReference type="AlphaFoldDB" id="A0A1C3UQD4"/>
<dbReference type="InterPro" id="IPR058625">
    <property type="entry name" value="MdtA-like_BSH"/>
</dbReference>
<comment type="similarity">
    <text evidence="2">Belongs to the membrane fusion protein (MFP) (TC 8.A.1) family.</text>
</comment>
<dbReference type="InterPro" id="IPR006143">
    <property type="entry name" value="RND_pump_MFP"/>
</dbReference>
<dbReference type="RefSeq" id="WP_037195304.1">
    <property type="nucleotide sequence ID" value="NZ_FMAF01000003.1"/>
</dbReference>
<dbReference type="PANTHER" id="PTHR30158:SF10">
    <property type="entry name" value="CATION EFFLUX PUMP"/>
    <property type="match status" value="1"/>
</dbReference>
<dbReference type="Gene3D" id="1.10.287.470">
    <property type="entry name" value="Helix hairpin bin"/>
    <property type="match status" value="1"/>
</dbReference>
<dbReference type="OrthoDB" id="9816569at2"/>
<feature type="domain" description="Multidrug resistance protein MdtA-like C-terminal permuted SH3" evidence="6">
    <location>
        <begin position="322"/>
        <end position="377"/>
    </location>
</feature>
<proteinExistence type="inferred from homology"/>
<dbReference type="SUPFAM" id="SSF111369">
    <property type="entry name" value="HlyD-like secretion proteins"/>
    <property type="match status" value="1"/>
</dbReference>
<protein>
    <submittedName>
        <fullName evidence="7">Membrane fusion protein, multidrug efflux system</fullName>
    </submittedName>
</protein>
<evidence type="ECO:0000256" key="2">
    <source>
        <dbReference type="ARBA" id="ARBA00009477"/>
    </source>
</evidence>
<reference evidence="7 8" key="1">
    <citation type="submission" date="2016-08" db="EMBL/GenBank/DDBJ databases">
        <authorList>
            <person name="Seilhamer J.J."/>
        </authorList>
    </citation>
    <scope>NUCLEOTIDE SEQUENCE [LARGE SCALE GENOMIC DNA]</scope>
    <source>
        <strain evidence="7 8">P1-7</strain>
    </source>
</reference>
<dbReference type="Gene3D" id="2.40.420.20">
    <property type="match status" value="1"/>
</dbReference>
<sequence length="395" mass="41440">MKSNGKRWALWGAGMGVAAAVAGAAFYLELPRGAQATEAAGPAAMPPVPVTVAAVEPRDITSWQEFSGRLEAIDRVEVRPRVAGAIQSVQFREGALVKQGDLLVTIDPATYQAAVAQAQAQVGAAKARLNLTKVEVDRGQKLFENKTISQSDMDTRASNYAEADANVKAAQATLQTAQLNLDYTQVRAPISGRVGKIAVTVGNLVAAGSSSPALTTLVSVDPVYASFNASEQTVTQALAELPVTNGAAPPVEQIPVQIGTANDNGTPVNGKLQLIDNEVDTASGTIAVRAVFDNPGGRLIPGQFVRVRMGQPKAESKLLISERAIGTDQDKKFVFVVGADNKVEYRPISLGDTSDGMRIVNSGLNAGDRVIINGLQRVRPGAVVDPKPEEKVAAK</sequence>
<dbReference type="InterPro" id="IPR058627">
    <property type="entry name" value="MdtA-like_C"/>
</dbReference>
<evidence type="ECO:0000256" key="1">
    <source>
        <dbReference type="ARBA" id="ARBA00004196"/>
    </source>
</evidence>
<dbReference type="FunFam" id="2.40.420.20:FF:000001">
    <property type="entry name" value="Efflux RND transporter periplasmic adaptor subunit"/>
    <property type="match status" value="1"/>
</dbReference>
<evidence type="ECO:0000259" key="4">
    <source>
        <dbReference type="Pfam" id="PF25917"/>
    </source>
</evidence>
<dbReference type="InterPro" id="IPR058624">
    <property type="entry name" value="MdtA-like_HH"/>
</dbReference>
<dbReference type="GO" id="GO:0005886">
    <property type="term" value="C:plasma membrane"/>
    <property type="evidence" value="ECO:0007669"/>
    <property type="project" value="TreeGrafter"/>
</dbReference>
<dbReference type="EMBL" id="FMAF01000003">
    <property type="protein sequence ID" value="SCB17685.1"/>
    <property type="molecule type" value="Genomic_DNA"/>
</dbReference>
<dbReference type="PANTHER" id="PTHR30158">
    <property type="entry name" value="ACRA/E-RELATED COMPONENT OF DRUG EFFLUX TRANSPORTER"/>
    <property type="match status" value="1"/>
</dbReference>
<feature type="domain" description="Multidrug resistance protein MdtA-like beta-barrel" evidence="5">
    <location>
        <begin position="222"/>
        <end position="309"/>
    </location>
</feature>
<dbReference type="Pfam" id="PF25876">
    <property type="entry name" value="HH_MFP_RND"/>
    <property type="match status" value="1"/>
</dbReference>
<dbReference type="PROSITE" id="PS51318">
    <property type="entry name" value="TAT"/>
    <property type="match status" value="1"/>
</dbReference>
<evidence type="ECO:0000259" key="5">
    <source>
        <dbReference type="Pfam" id="PF25944"/>
    </source>
</evidence>
<dbReference type="NCBIfam" id="TIGR01730">
    <property type="entry name" value="RND_mfp"/>
    <property type="match status" value="1"/>
</dbReference>
<dbReference type="GO" id="GO:0046677">
    <property type="term" value="P:response to antibiotic"/>
    <property type="evidence" value="ECO:0007669"/>
    <property type="project" value="TreeGrafter"/>
</dbReference>
<dbReference type="InterPro" id="IPR006311">
    <property type="entry name" value="TAT_signal"/>
</dbReference>
<dbReference type="InterPro" id="IPR058626">
    <property type="entry name" value="MdtA-like_b-barrel"/>
</dbReference>
<dbReference type="Pfam" id="PF25967">
    <property type="entry name" value="RND-MFP_C"/>
    <property type="match status" value="1"/>
</dbReference>
<dbReference type="Gene3D" id="2.40.50.100">
    <property type="match status" value="1"/>
</dbReference>
<feature type="domain" description="Multidrug resistance protein MdtA-like alpha-helical hairpin" evidence="3">
    <location>
        <begin position="115"/>
        <end position="184"/>
    </location>
</feature>
<gene>
    <name evidence="7" type="ORF">GA0061101_103157</name>
</gene>
<evidence type="ECO:0000259" key="6">
    <source>
        <dbReference type="Pfam" id="PF25967"/>
    </source>
</evidence>
<evidence type="ECO:0000259" key="3">
    <source>
        <dbReference type="Pfam" id="PF25876"/>
    </source>
</evidence>
<feature type="domain" description="Multidrug resistance protein MdtA-like barrel-sandwich hybrid" evidence="4">
    <location>
        <begin position="75"/>
        <end position="216"/>
    </location>
</feature>
<name>A0A1C3UQD4_9HYPH</name>
<dbReference type="GO" id="GO:0030313">
    <property type="term" value="C:cell envelope"/>
    <property type="evidence" value="ECO:0007669"/>
    <property type="project" value="UniProtKB-SubCell"/>
</dbReference>
<dbReference type="Pfam" id="PF25917">
    <property type="entry name" value="BSH_RND"/>
    <property type="match status" value="1"/>
</dbReference>
<dbReference type="Pfam" id="PF25944">
    <property type="entry name" value="Beta-barrel_RND"/>
    <property type="match status" value="1"/>
</dbReference>
<evidence type="ECO:0000313" key="7">
    <source>
        <dbReference type="EMBL" id="SCB17685.1"/>
    </source>
</evidence>
<organism evidence="7 8">
    <name type="scientific">Rhizobium lusitanum</name>
    <dbReference type="NCBI Taxonomy" id="293958"/>
    <lineage>
        <taxon>Bacteria</taxon>
        <taxon>Pseudomonadati</taxon>
        <taxon>Pseudomonadota</taxon>
        <taxon>Alphaproteobacteria</taxon>
        <taxon>Hyphomicrobiales</taxon>
        <taxon>Rhizobiaceae</taxon>
        <taxon>Rhizobium/Agrobacterium group</taxon>
        <taxon>Rhizobium</taxon>
    </lineage>
</organism>